<evidence type="ECO:0000256" key="1">
    <source>
        <dbReference type="ARBA" id="ARBA00004239"/>
    </source>
</evidence>
<evidence type="ECO:0000256" key="4">
    <source>
        <dbReference type="ARBA" id="ARBA00022825"/>
    </source>
</evidence>
<dbReference type="GO" id="GO:0005615">
    <property type="term" value="C:extracellular space"/>
    <property type="evidence" value="ECO:0007669"/>
    <property type="project" value="TreeGrafter"/>
</dbReference>
<keyword evidence="4 8" id="KW-0720">Serine protease</keyword>
<dbReference type="FunFam" id="2.40.10.10:FF:000221">
    <property type="entry name" value="Si:dkey-33m11.8"/>
    <property type="match status" value="1"/>
</dbReference>
<dbReference type="GO" id="GO:0004252">
    <property type="term" value="F:serine-type endopeptidase activity"/>
    <property type="evidence" value="ECO:0007669"/>
    <property type="project" value="UniProtKB-EC"/>
</dbReference>
<dbReference type="CDD" id="cd00190">
    <property type="entry name" value="Tryp_SPc"/>
    <property type="match status" value="1"/>
</dbReference>
<evidence type="ECO:0000256" key="6">
    <source>
        <dbReference type="ARBA" id="ARBA00036320"/>
    </source>
</evidence>
<name>A0A672ZZ07_9TELE</name>
<accession>A0A672ZZ07</accession>
<dbReference type="AlphaFoldDB" id="A0A672ZZ07"/>
<dbReference type="InterPro" id="IPR033116">
    <property type="entry name" value="TRYPSIN_SER"/>
</dbReference>
<keyword evidence="3 8" id="KW-0378">Hydrolase</keyword>
<sequence length="249" mass="27572">CARSVYASVWTKPSLWILGAEDTDKRIIGGKEVDPGTIAYQASLRFFGIPFCGGTLIHPLWVVSAAHCWSRLVQVALGKHKIFEKEENEQIFNVTLIIKHHNYRPWTFDSDIMLLKLSRPANLTNGVGLAPLPDPSAPLVAPFTRCTVSGWGVTRVFGYNLSPVLNAVDVDIIPNCWRYYYFRITGNMICAGKLTGGKDACQGDSGGPLVCNGKFVGIVSWGIGCAYAYYPGVYTNVKNYLDWISWVTR</sequence>
<reference evidence="10" key="2">
    <citation type="submission" date="2025-08" db="UniProtKB">
        <authorList>
            <consortium name="Ensembl"/>
        </authorList>
    </citation>
    <scope>IDENTIFICATION</scope>
</reference>
<evidence type="ECO:0000256" key="5">
    <source>
        <dbReference type="ARBA" id="ARBA00023157"/>
    </source>
</evidence>
<evidence type="ECO:0000259" key="9">
    <source>
        <dbReference type="PROSITE" id="PS50240"/>
    </source>
</evidence>
<evidence type="ECO:0000313" key="10">
    <source>
        <dbReference type="Ensembl" id="ENSSORP00005021548.1"/>
    </source>
</evidence>
<dbReference type="Gene3D" id="2.40.10.10">
    <property type="entry name" value="Trypsin-like serine proteases"/>
    <property type="match status" value="2"/>
</dbReference>
<dbReference type="SUPFAM" id="SSF50494">
    <property type="entry name" value="Trypsin-like serine proteases"/>
    <property type="match status" value="1"/>
</dbReference>
<comment type="subcellular location">
    <subcellularLocation>
        <location evidence="1">Secreted</location>
        <location evidence="1">Extracellular space</location>
    </subcellularLocation>
</comment>
<evidence type="ECO:0000313" key="11">
    <source>
        <dbReference type="Proteomes" id="UP000472271"/>
    </source>
</evidence>
<dbReference type="InterPro" id="IPR018114">
    <property type="entry name" value="TRYPSIN_HIS"/>
</dbReference>
<keyword evidence="2 8" id="KW-0645">Protease</keyword>
<dbReference type="PROSITE" id="PS50240">
    <property type="entry name" value="TRYPSIN_DOM"/>
    <property type="match status" value="1"/>
</dbReference>
<dbReference type="PANTHER" id="PTHR24264">
    <property type="entry name" value="TRYPSIN-RELATED"/>
    <property type="match status" value="1"/>
</dbReference>
<proteinExistence type="predicted"/>
<dbReference type="Ensembl" id="ENSSORT00005022194.1">
    <property type="protein sequence ID" value="ENSSORP00005021548.1"/>
    <property type="gene ID" value="ENSSORG00005010550.1"/>
</dbReference>
<dbReference type="InterPro" id="IPR001254">
    <property type="entry name" value="Trypsin_dom"/>
</dbReference>
<dbReference type="PANTHER" id="PTHR24264:SF58">
    <property type="entry name" value="SI:DKEY-33M11.8-RELATED"/>
    <property type="match status" value="1"/>
</dbReference>
<dbReference type="GO" id="GO:0006508">
    <property type="term" value="P:proteolysis"/>
    <property type="evidence" value="ECO:0007669"/>
    <property type="project" value="UniProtKB-KW"/>
</dbReference>
<keyword evidence="5" id="KW-1015">Disulfide bond</keyword>
<organism evidence="10 11">
    <name type="scientific">Sphaeramia orbicularis</name>
    <name type="common">orbiculate cardinalfish</name>
    <dbReference type="NCBI Taxonomy" id="375764"/>
    <lineage>
        <taxon>Eukaryota</taxon>
        <taxon>Metazoa</taxon>
        <taxon>Chordata</taxon>
        <taxon>Craniata</taxon>
        <taxon>Vertebrata</taxon>
        <taxon>Euteleostomi</taxon>
        <taxon>Actinopterygii</taxon>
        <taxon>Neopterygii</taxon>
        <taxon>Teleostei</taxon>
        <taxon>Neoteleostei</taxon>
        <taxon>Acanthomorphata</taxon>
        <taxon>Gobiaria</taxon>
        <taxon>Kurtiformes</taxon>
        <taxon>Apogonoidei</taxon>
        <taxon>Apogonidae</taxon>
        <taxon>Apogoninae</taxon>
        <taxon>Sphaeramia</taxon>
    </lineage>
</organism>
<dbReference type="InterPro" id="IPR043504">
    <property type="entry name" value="Peptidase_S1_PA_chymotrypsin"/>
</dbReference>
<evidence type="ECO:0000256" key="7">
    <source>
        <dbReference type="ARBA" id="ARBA00038868"/>
    </source>
</evidence>
<dbReference type="PRINTS" id="PR00722">
    <property type="entry name" value="CHYMOTRYPSIN"/>
</dbReference>
<dbReference type="Pfam" id="PF00089">
    <property type="entry name" value="Trypsin"/>
    <property type="match status" value="1"/>
</dbReference>
<dbReference type="InterPro" id="IPR050127">
    <property type="entry name" value="Serine_Proteases_S1"/>
</dbReference>
<feature type="domain" description="Peptidase S1" evidence="9">
    <location>
        <begin position="27"/>
        <end position="249"/>
    </location>
</feature>
<dbReference type="Proteomes" id="UP000472271">
    <property type="component" value="Chromosome 5"/>
</dbReference>
<dbReference type="InterPro" id="IPR001314">
    <property type="entry name" value="Peptidase_S1A"/>
</dbReference>
<reference evidence="10" key="3">
    <citation type="submission" date="2025-09" db="UniProtKB">
        <authorList>
            <consortium name="Ensembl"/>
        </authorList>
    </citation>
    <scope>IDENTIFICATION</scope>
</reference>
<evidence type="ECO:0000256" key="8">
    <source>
        <dbReference type="RuleBase" id="RU363034"/>
    </source>
</evidence>
<dbReference type="SMART" id="SM00020">
    <property type="entry name" value="Tryp_SPc"/>
    <property type="match status" value="1"/>
</dbReference>
<evidence type="ECO:0000256" key="3">
    <source>
        <dbReference type="ARBA" id="ARBA00022801"/>
    </source>
</evidence>
<gene>
    <name evidence="10" type="primary">LOC115418978</name>
</gene>
<keyword evidence="11" id="KW-1185">Reference proteome</keyword>
<dbReference type="InterPro" id="IPR009003">
    <property type="entry name" value="Peptidase_S1_PA"/>
</dbReference>
<dbReference type="EC" id="3.4.21.4" evidence="7"/>
<protein>
    <recommendedName>
        <fullName evidence="7">trypsin</fullName>
        <ecNumber evidence="7">3.4.21.4</ecNumber>
    </recommendedName>
</protein>
<reference evidence="10" key="1">
    <citation type="submission" date="2019-06" db="EMBL/GenBank/DDBJ databases">
        <authorList>
            <consortium name="Wellcome Sanger Institute Data Sharing"/>
        </authorList>
    </citation>
    <scope>NUCLEOTIDE SEQUENCE [LARGE SCALE GENOMIC DNA]</scope>
</reference>
<comment type="catalytic activity">
    <reaction evidence="6">
        <text>Preferential cleavage: Arg-|-Xaa, Lys-|-Xaa.</text>
        <dbReference type="EC" id="3.4.21.4"/>
    </reaction>
</comment>
<evidence type="ECO:0000256" key="2">
    <source>
        <dbReference type="ARBA" id="ARBA00022670"/>
    </source>
</evidence>
<dbReference type="PROSITE" id="PS00135">
    <property type="entry name" value="TRYPSIN_SER"/>
    <property type="match status" value="1"/>
</dbReference>
<dbReference type="PROSITE" id="PS00134">
    <property type="entry name" value="TRYPSIN_HIS"/>
    <property type="match status" value="1"/>
</dbReference>